<comment type="caution">
    <text evidence="5">The sequence shown here is derived from an EMBL/GenBank/DDBJ whole genome shotgun (WGS) entry which is preliminary data.</text>
</comment>
<dbReference type="PANTHER" id="PTHR43531">
    <property type="entry name" value="PROTEIN ICFG"/>
    <property type="match status" value="1"/>
</dbReference>
<dbReference type="PANTHER" id="PTHR43531:SF14">
    <property type="entry name" value="METHYL-ACCEPTING CHEMOTAXIS PROTEIN I-RELATED"/>
    <property type="match status" value="1"/>
</dbReference>
<dbReference type="InterPro" id="IPR004089">
    <property type="entry name" value="MCPsignal_dom"/>
</dbReference>
<dbReference type="AlphaFoldDB" id="A0A7V8FL26"/>
<dbReference type="GO" id="GO:0006935">
    <property type="term" value="P:chemotaxis"/>
    <property type="evidence" value="ECO:0007669"/>
    <property type="project" value="InterPro"/>
</dbReference>
<dbReference type="SMART" id="SM00283">
    <property type="entry name" value="MA"/>
    <property type="match status" value="1"/>
</dbReference>
<gene>
    <name evidence="5" type="primary">tap_2</name>
    <name evidence="5" type="ORF">GAK30_03427</name>
</gene>
<dbReference type="GO" id="GO:0005886">
    <property type="term" value="C:plasma membrane"/>
    <property type="evidence" value="ECO:0007669"/>
    <property type="project" value="TreeGrafter"/>
</dbReference>
<evidence type="ECO:0000313" key="6">
    <source>
        <dbReference type="Proteomes" id="UP000461670"/>
    </source>
</evidence>
<evidence type="ECO:0000259" key="4">
    <source>
        <dbReference type="PROSITE" id="PS50111"/>
    </source>
</evidence>
<organism evidence="5 6">
    <name type="scientific">Paracidovorax wautersii</name>
    <dbReference type="NCBI Taxonomy" id="1177982"/>
    <lineage>
        <taxon>Bacteria</taxon>
        <taxon>Pseudomonadati</taxon>
        <taxon>Pseudomonadota</taxon>
        <taxon>Betaproteobacteria</taxon>
        <taxon>Burkholderiales</taxon>
        <taxon>Comamonadaceae</taxon>
        <taxon>Paracidovorax</taxon>
    </lineage>
</organism>
<protein>
    <submittedName>
        <fullName evidence="5">Methyl-accepting chemotaxis protein IV</fullName>
    </submittedName>
</protein>
<dbReference type="GO" id="GO:0004888">
    <property type="term" value="F:transmembrane signaling receptor activity"/>
    <property type="evidence" value="ECO:0007669"/>
    <property type="project" value="InterPro"/>
</dbReference>
<dbReference type="EMBL" id="WNDQ01000070">
    <property type="protein sequence ID" value="KAF1018917.1"/>
    <property type="molecule type" value="Genomic_DNA"/>
</dbReference>
<accession>A0A7V8FL26</accession>
<dbReference type="Proteomes" id="UP000461670">
    <property type="component" value="Unassembled WGS sequence"/>
</dbReference>
<comment type="similarity">
    <text evidence="2">Belongs to the methyl-accepting chemotaxis (MCP) protein family.</text>
</comment>
<proteinExistence type="inferred from homology"/>
<feature type="domain" description="Methyl-accepting transducer" evidence="4">
    <location>
        <begin position="1"/>
        <end position="152"/>
    </location>
</feature>
<dbReference type="PRINTS" id="PR00260">
    <property type="entry name" value="CHEMTRNSDUCR"/>
</dbReference>
<dbReference type="InterPro" id="IPR004090">
    <property type="entry name" value="Chemotax_Me-accpt_rcpt"/>
</dbReference>
<evidence type="ECO:0000256" key="2">
    <source>
        <dbReference type="ARBA" id="ARBA00029447"/>
    </source>
</evidence>
<dbReference type="Gene3D" id="1.10.287.950">
    <property type="entry name" value="Methyl-accepting chemotaxis protein"/>
    <property type="match status" value="1"/>
</dbReference>
<reference evidence="6" key="1">
    <citation type="journal article" date="2020" name="MBio">
        <title>Horizontal gene transfer to a defensive symbiont with a reduced genome amongst a multipartite beetle microbiome.</title>
        <authorList>
            <person name="Waterworth S.C."/>
            <person name="Florez L.V."/>
            <person name="Rees E.R."/>
            <person name="Hertweck C."/>
            <person name="Kaltenpoth M."/>
            <person name="Kwan J.C."/>
        </authorList>
    </citation>
    <scope>NUCLEOTIDE SEQUENCE [LARGE SCALE GENOMIC DNA]</scope>
</reference>
<dbReference type="PROSITE" id="PS50111">
    <property type="entry name" value="CHEMOTAXIS_TRANSDUC_2"/>
    <property type="match status" value="1"/>
</dbReference>
<dbReference type="GO" id="GO:0007165">
    <property type="term" value="P:signal transduction"/>
    <property type="evidence" value="ECO:0007669"/>
    <property type="project" value="UniProtKB-KW"/>
</dbReference>
<sequence>MQGISTSSRQIADIVGVIDSIAFQTNILALNAAVEAARAGDQGKGFAVVAGEVRTLAQRSATAAQEIRTLIGEAGGRVEAGVDQVKQAGETMQDIIAAVQRVADIMDEITAASQEQASGIDQVNQAVAQMDSVTQQNAALVEQASAAAASLQTQAGHLRETVAAFRLSEAEEGRPGAAGPMTLALT</sequence>
<keyword evidence="1" id="KW-0488">Methylation</keyword>
<evidence type="ECO:0000313" key="5">
    <source>
        <dbReference type="EMBL" id="KAF1018917.1"/>
    </source>
</evidence>
<keyword evidence="3" id="KW-0807">Transducer</keyword>
<evidence type="ECO:0000256" key="1">
    <source>
        <dbReference type="ARBA" id="ARBA00022481"/>
    </source>
</evidence>
<dbReference type="InterPro" id="IPR051310">
    <property type="entry name" value="MCP_chemotaxis"/>
</dbReference>
<name>A0A7V8FL26_9BURK</name>
<evidence type="ECO:0000256" key="3">
    <source>
        <dbReference type="PROSITE-ProRule" id="PRU00284"/>
    </source>
</evidence>
<dbReference type="Pfam" id="PF00015">
    <property type="entry name" value="MCPsignal"/>
    <property type="match status" value="1"/>
</dbReference>
<dbReference type="SUPFAM" id="SSF58104">
    <property type="entry name" value="Methyl-accepting chemotaxis protein (MCP) signaling domain"/>
    <property type="match status" value="1"/>
</dbReference>